<dbReference type="InterPro" id="IPR036388">
    <property type="entry name" value="WH-like_DNA-bd_sf"/>
</dbReference>
<dbReference type="Pfam" id="PF13412">
    <property type="entry name" value="HTH_24"/>
    <property type="match status" value="1"/>
</dbReference>
<keyword evidence="2" id="KW-1185">Reference proteome</keyword>
<dbReference type="RefSeq" id="WP_390210819.1">
    <property type="nucleotide sequence ID" value="NZ_JBHTAH010000012.1"/>
</dbReference>
<dbReference type="InterPro" id="IPR036390">
    <property type="entry name" value="WH_DNA-bd_sf"/>
</dbReference>
<dbReference type="GO" id="GO:0006355">
    <property type="term" value="P:regulation of DNA-templated transcription"/>
    <property type="evidence" value="ECO:0007669"/>
    <property type="project" value="UniProtKB-ARBA"/>
</dbReference>
<accession>A0ABD5WBC7</accession>
<dbReference type="CDD" id="cd00090">
    <property type="entry name" value="HTH_ARSR"/>
    <property type="match status" value="1"/>
</dbReference>
<sequence length="79" mass="8695">MAGRKRETSDSEILRAIALSPHPVVVASELSDDVGMSRQGVFSRLQDLEDSGLVRSAMKASARVWWLTEDGRVYLSESS</sequence>
<dbReference type="Gene3D" id="1.10.10.10">
    <property type="entry name" value="Winged helix-like DNA-binding domain superfamily/Winged helix DNA-binding domain"/>
    <property type="match status" value="1"/>
</dbReference>
<comment type="caution">
    <text evidence="1">The sequence shown here is derived from an EMBL/GenBank/DDBJ whole genome shotgun (WGS) entry which is preliminary data.</text>
</comment>
<evidence type="ECO:0000313" key="1">
    <source>
        <dbReference type="EMBL" id="MFC7070596.1"/>
    </source>
</evidence>
<dbReference type="Proteomes" id="UP001596461">
    <property type="component" value="Unassembled WGS sequence"/>
</dbReference>
<dbReference type="SUPFAM" id="SSF46785">
    <property type="entry name" value="Winged helix' DNA-binding domain"/>
    <property type="match status" value="1"/>
</dbReference>
<proteinExistence type="predicted"/>
<gene>
    <name evidence="1" type="ORF">ACFQL9_13160</name>
</gene>
<reference evidence="1 2" key="1">
    <citation type="journal article" date="2019" name="Int. J. Syst. Evol. Microbiol.">
        <title>The Global Catalogue of Microorganisms (GCM) 10K type strain sequencing project: providing services to taxonomists for standard genome sequencing and annotation.</title>
        <authorList>
            <consortium name="The Broad Institute Genomics Platform"/>
            <consortium name="The Broad Institute Genome Sequencing Center for Infectious Disease"/>
            <person name="Wu L."/>
            <person name="Ma J."/>
        </authorList>
    </citation>
    <scope>NUCLEOTIDE SEQUENCE [LARGE SCALE GENOMIC DNA]</scope>
    <source>
        <strain evidence="1 2">DT31</strain>
    </source>
</reference>
<dbReference type="AlphaFoldDB" id="A0ABD5WBC7"/>
<name>A0ABD5WBC7_9EURY</name>
<organism evidence="1 2">
    <name type="scientific">Halobaculum lipolyticum</name>
    <dbReference type="NCBI Taxonomy" id="3032001"/>
    <lineage>
        <taxon>Archaea</taxon>
        <taxon>Methanobacteriati</taxon>
        <taxon>Methanobacteriota</taxon>
        <taxon>Stenosarchaea group</taxon>
        <taxon>Halobacteria</taxon>
        <taxon>Halobacteriales</taxon>
        <taxon>Haloferacaceae</taxon>
        <taxon>Halobaculum</taxon>
    </lineage>
</organism>
<evidence type="ECO:0000313" key="2">
    <source>
        <dbReference type="Proteomes" id="UP001596461"/>
    </source>
</evidence>
<protein>
    <submittedName>
        <fullName evidence="1">MarR family transcriptional regulator</fullName>
    </submittedName>
</protein>
<dbReference type="InterPro" id="IPR011991">
    <property type="entry name" value="ArsR-like_HTH"/>
</dbReference>
<dbReference type="EMBL" id="JBHTAH010000012">
    <property type="protein sequence ID" value="MFC7070596.1"/>
    <property type="molecule type" value="Genomic_DNA"/>
</dbReference>